<sequence>MKKLVLLAFLMMVAVVAAFSQEKSERESSTNGEKFGFGDQFKKNAPLKLKIPESLKTDSSQVFVPRSLYTERQLTLHSGTNFRVELPFVELPDPQSRMPIKEFGDSVNYTMQIKKYP</sequence>
<feature type="region of interest" description="Disordered" evidence="1">
    <location>
        <begin position="20"/>
        <end position="39"/>
    </location>
</feature>
<accession>A0ABS3BVU2</accession>
<name>A0ABS3BVU2_9BACT</name>
<evidence type="ECO:0000313" key="4">
    <source>
        <dbReference type="Proteomes" id="UP000664698"/>
    </source>
</evidence>
<organism evidence="3 4">
    <name type="scientific">Algoriphagus aestuariicola</name>
    <dbReference type="NCBI Taxonomy" id="1852016"/>
    <lineage>
        <taxon>Bacteria</taxon>
        <taxon>Pseudomonadati</taxon>
        <taxon>Bacteroidota</taxon>
        <taxon>Cytophagia</taxon>
        <taxon>Cytophagales</taxon>
        <taxon>Cyclobacteriaceae</taxon>
        <taxon>Algoriphagus</taxon>
    </lineage>
</organism>
<feature type="chain" id="PRO_5045874595" description="DUF4138 domain-containing protein" evidence="2">
    <location>
        <begin position="18"/>
        <end position="117"/>
    </location>
</feature>
<dbReference type="RefSeq" id="WP_206571192.1">
    <property type="nucleotide sequence ID" value="NZ_JAFKCW010000005.1"/>
</dbReference>
<evidence type="ECO:0000256" key="1">
    <source>
        <dbReference type="SAM" id="MobiDB-lite"/>
    </source>
</evidence>
<evidence type="ECO:0008006" key="5">
    <source>
        <dbReference type="Google" id="ProtNLM"/>
    </source>
</evidence>
<dbReference type="EMBL" id="JAFKCW010000005">
    <property type="protein sequence ID" value="MBN7803197.1"/>
    <property type="molecule type" value="Genomic_DNA"/>
</dbReference>
<dbReference type="Proteomes" id="UP000664698">
    <property type="component" value="Unassembled WGS sequence"/>
</dbReference>
<evidence type="ECO:0000256" key="2">
    <source>
        <dbReference type="SAM" id="SignalP"/>
    </source>
</evidence>
<protein>
    <recommendedName>
        <fullName evidence="5">DUF4138 domain-containing protein</fullName>
    </recommendedName>
</protein>
<proteinExistence type="predicted"/>
<feature type="signal peptide" evidence="2">
    <location>
        <begin position="1"/>
        <end position="17"/>
    </location>
</feature>
<keyword evidence="2" id="KW-0732">Signal</keyword>
<comment type="caution">
    <text evidence="3">The sequence shown here is derived from an EMBL/GenBank/DDBJ whole genome shotgun (WGS) entry which is preliminary data.</text>
</comment>
<keyword evidence="4" id="KW-1185">Reference proteome</keyword>
<reference evidence="3 4" key="1">
    <citation type="submission" date="2021-03" db="EMBL/GenBank/DDBJ databases">
        <title>novel species isolated from a fishpond in China.</title>
        <authorList>
            <person name="Lu H."/>
            <person name="Cai Z."/>
        </authorList>
    </citation>
    <scope>NUCLEOTIDE SEQUENCE [LARGE SCALE GENOMIC DNA]</scope>
    <source>
        <strain evidence="3 4">JCM 31546</strain>
    </source>
</reference>
<evidence type="ECO:0000313" key="3">
    <source>
        <dbReference type="EMBL" id="MBN7803197.1"/>
    </source>
</evidence>
<gene>
    <name evidence="3" type="ORF">J0A67_20145</name>
</gene>